<evidence type="ECO:0000256" key="2">
    <source>
        <dbReference type="ARBA" id="ARBA00022475"/>
    </source>
</evidence>
<organism evidence="7 8">
    <name type="scientific">Nocardioides immobilis</name>
    <dbReference type="NCBI Taxonomy" id="2049295"/>
    <lineage>
        <taxon>Bacteria</taxon>
        <taxon>Bacillati</taxon>
        <taxon>Actinomycetota</taxon>
        <taxon>Actinomycetes</taxon>
        <taxon>Propionibacteriales</taxon>
        <taxon>Nocardioidaceae</taxon>
        <taxon>Nocardioides</taxon>
    </lineage>
</organism>
<evidence type="ECO:0000313" key="7">
    <source>
        <dbReference type="EMBL" id="RHW27708.1"/>
    </source>
</evidence>
<keyword evidence="8" id="KW-1185">Reference proteome</keyword>
<evidence type="ECO:0000256" key="3">
    <source>
        <dbReference type="ARBA" id="ARBA00022692"/>
    </source>
</evidence>
<evidence type="ECO:0000313" key="8">
    <source>
        <dbReference type="Proteomes" id="UP000283644"/>
    </source>
</evidence>
<gene>
    <name evidence="7" type="ORF">D0Z08_08595</name>
</gene>
<dbReference type="PANTHER" id="PTHR30086:SF14">
    <property type="entry name" value="HOMOSERINE_HOMOSERINE LACTONE EFFLUX PROTEIN"/>
    <property type="match status" value="1"/>
</dbReference>
<dbReference type="PIRSF" id="PIRSF006324">
    <property type="entry name" value="LeuE"/>
    <property type="match status" value="1"/>
</dbReference>
<keyword evidence="3 6" id="KW-0812">Transmembrane</keyword>
<comment type="subcellular location">
    <subcellularLocation>
        <location evidence="1">Cell membrane</location>
        <topology evidence="1">Multi-pass membrane protein</topology>
    </subcellularLocation>
</comment>
<keyword evidence="4 6" id="KW-1133">Transmembrane helix</keyword>
<keyword evidence="5 6" id="KW-0472">Membrane</keyword>
<dbReference type="Pfam" id="PF01810">
    <property type="entry name" value="LysE"/>
    <property type="match status" value="1"/>
</dbReference>
<dbReference type="AlphaFoldDB" id="A0A417Y4U7"/>
<dbReference type="PANTHER" id="PTHR30086">
    <property type="entry name" value="ARGININE EXPORTER PROTEIN ARGO"/>
    <property type="match status" value="1"/>
</dbReference>
<evidence type="ECO:0000256" key="6">
    <source>
        <dbReference type="SAM" id="Phobius"/>
    </source>
</evidence>
<keyword evidence="2" id="KW-1003">Cell membrane</keyword>
<comment type="caution">
    <text evidence="7">The sequence shown here is derived from an EMBL/GenBank/DDBJ whole genome shotgun (WGS) entry which is preliminary data.</text>
</comment>
<evidence type="ECO:0000256" key="1">
    <source>
        <dbReference type="ARBA" id="ARBA00004651"/>
    </source>
</evidence>
<feature type="transmembrane region" description="Helical" evidence="6">
    <location>
        <begin position="35"/>
        <end position="61"/>
    </location>
</feature>
<dbReference type="Proteomes" id="UP000283644">
    <property type="component" value="Unassembled WGS sequence"/>
</dbReference>
<feature type="transmembrane region" description="Helical" evidence="6">
    <location>
        <begin position="68"/>
        <end position="87"/>
    </location>
</feature>
<name>A0A417Y4U7_9ACTN</name>
<reference evidence="7 8" key="1">
    <citation type="submission" date="2018-09" db="EMBL/GenBank/DDBJ databases">
        <title>Genome sequencing of Nocardioides immobilis CCTCC AB 2017083 for comparison to Nocardioides silvaticus.</title>
        <authorList>
            <person name="Li C."/>
            <person name="Wang G."/>
        </authorList>
    </citation>
    <scope>NUCLEOTIDE SEQUENCE [LARGE SCALE GENOMIC DNA]</scope>
    <source>
        <strain evidence="7 8">CCTCC AB 2017083</strain>
    </source>
</reference>
<sequence length="204" mass="21478">MTIAFLLTSLVIVATPGTGALYTIAAGLTRGARASVLAAFACTLGTVPHLLAAITGLAALLHASGVAFAVLKYAGVAYLLYMAWATWRDHGALSVDDGETDVRRSVWTVLGAGITLNLLNPKLTIFFFAFLPQFVPAGDGAVPAMLVLSTVFMAMTFVVFAAYGVFAAAVRDHVLRRPRVLDAVRKVFAATFAALAGRLAFESR</sequence>
<proteinExistence type="predicted"/>
<feature type="transmembrane region" description="Helical" evidence="6">
    <location>
        <begin position="142"/>
        <end position="163"/>
    </location>
</feature>
<dbReference type="OrthoDB" id="3175972at2"/>
<dbReference type="RefSeq" id="WP_118924621.1">
    <property type="nucleotide sequence ID" value="NZ_QXGH01000012.1"/>
</dbReference>
<protein>
    <submittedName>
        <fullName evidence="7">LysE family translocator</fullName>
    </submittedName>
</protein>
<dbReference type="EMBL" id="QXGH01000012">
    <property type="protein sequence ID" value="RHW27708.1"/>
    <property type="molecule type" value="Genomic_DNA"/>
</dbReference>
<dbReference type="InterPro" id="IPR001123">
    <property type="entry name" value="LeuE-type"/>
</dbReference>
<evidence type="ECO:0000256" key="5">
    <source>
        <dbReference type="ARBA" id="ARBA00023136"/>
    </source>
</evidence>
<evidence type="ECO:0000256" key="4">
    <source>
        <dbReference type="ARBA" id="ARBA00022989"/>
    </source>
</evidence>
<dbReference type="GO" id="GO:0005886">
    <property type="term" value="C:plasma membrane"/>
    <property type="evidence" value="ECO:0007669"/>
    <property type="project" value="UniProtKB-SubCell"/>
</dbReference>
<dbReference type="GO" id="GO:0042970">
    <property type="term" value="F:homoserine transmembrane transporter activity"/>
    <property type="evidence" value="ECO:0007669"/>
    <property type="project" value="TreeGrafter"/>
</dbReference>
<accession>A0A417Y4U7</accession>
<feature type="transmembrane region" description="Helical" evidence="6">
    <location>
        <begin position="107"/>
        <end position="130"/>
    </location>
</feature>